<proteinExistence type="predicted"/>
<dbReference type="InterPro" id="IPR014917">
    <property type="entry name" value="DUF1800"/>
</dbReference>
<dbReference type="AlphaFoldDB" id="A0A518D3S5"/>
<organism evidence="2 3">
    <name type="scientific">Rohdeia mirabilis</name>
    <dbReference type="NCBI Taxonomy" id="2528008"/>
    <lineage>
        <taxon>Bacteria</taxon>
        <taxon>Pseudomonadati</taxon>
        <taxon>Planctomycetota</taxon>
        <taxon>Planctomycetia</taxon>
        <taxon>Planctomycetia incertae sedis</taxon>
        <taxon>Rohdeia</taxon>
    </lineage>
</organism>
<sequence>MKSENRFDAPPHPESVRTTTELDRPTAVHVLRRLCFGAAPQDVERFVGESVADAVEQLVEGARSTEPDPAITLLLPTGELGYVQSWWCEQMLGTPEGRCAERVALMWHGHFAASNDKVDDVHLMHGQYRLWRERGLGDFRQLLQAALRDPALLVWLDGVDNVKGRPNENLARELMELFALGIGNYTEADVLEAARGLSGWRVVKRAARFTPSRHDGGAKTVLGTTGELDTNGVVAAVLARPACPRWIADRLWRTFVGRAPTAGDLEATAKELIAANWDIGRTLVWLATRPAFLATDERGTRIAGPIELVVRATLETGARLAPKELAESATHMGQALLRPPSVKGWDGGRQWLDSTAWIARQRFAGRVAEVLGDGDDFDPFERLLPEDPRPSWRVAVERIAQDSESPRRTLVAAVLASAEYQLQ</sequence>
<gene>
    <name evidence="2" type="ORF">Pla163_32530</name>
</gene>
<evidence type="ECO:0000313" key="2">
    <source>
        <dbReference type="EMBL" id="QDU86104.1"/>
    </source>
</evidence>
<accession>A0A518D3S5</accession>
<dbReference type="Proteomes" id="UP000319342">
    <property type="component" value="Chromosome"/>
</dbReference>
<dbReference type="EMBL" id="CP036290">
    <property type="protein sequence ID" value="QDU86104.1"/>
    <property type="molecule type" value="Genomic_DNA"/>
</dbReference>
<name>A0A518D3S5_9BACT</name>
<feature type="region of interest" description="Disordered" evidence="1">
    <location>
        <begin position="1"/>
        <end position="21"/>
    </location>
</feature>
<keyword evidence="3" id="KW-1185">Reference proteome</keyword>
<evidence type="ECO:0000313" key="3">
    <source>
        <dbReference type="Proteomes" id="UP000319342"/>
    </source>
</evidence>
<evidence type="ECO:0000256" key="1">
    <source>
        <dbReference type="SAM" id="MobiDB-lite"/>
    </source>
</evidence>
<protein>
    <recommendedName>
        <fullName evidence="4">DUF1800 domain-containing protein</fullName>
    </recommendedName>
</protein>
<evidence type="ECO:0008006" key="4">
    <source>
        <dbReference type="Google" id="ProtNLM"/>
    </source>
</evidence>
<dbReference type="Pfam" id="PF08811">
    <property type="entry name" value="DUF1800"/>
    <property type="match status" value="1"/>
</dbReference>
<reference evidence="2 3" key="1">
    <citation type="submission" date="2019-02" db="EMBL/GenBank/DDBJ databases">
        <title>Deep-cultivation of Planctomycetes and their phenomic and genomic characterization uncovers novel biology.</title>
        <authorList>
            <person name="Wiegand S."/>
            <person name="Jogler M."/>
            <person name="Boedeker C."/>
            <person name="Pinto D."/>
            <person name="Vollmers J."/>
            <person name="Rivas-Marin E."/>
            <person name="Kohn T."/>
            <person name="Peeters S.H."/>
            <person name="Heuer A."/>
            <person name="Rast P."/>
            <person name="Oberbeckmann S."/>
            <person name="Bunk B."/>
            <person name="Jeske O."/>
            <person name="Meyerdierks A."/>
            <person name="Storesund J.E."/>
            <person name="Kallscheuer N."/>
            <person name="Luecker S."/>
            <person name="Lage O.M."/>
            <person name="Pohl T."/>
            <person name="Merkel B.J."/>
            <person name="Hornburger P."/>
            <person name="Mueller R.-W."/>
            <person name="Bruemmer F."/>
            <person name="Labrenz M."/>
            <person name="Spormann A.M."/>
            <person name="Op den Camp H."/>
            <person name="Overmann J."/>
            <person name="Amann R."/>
            <person name="Jetten M.S.M."/>
            <person name="Mascher T."/>
            <person name="Medema M.H."/>
            <person name="Devos D.P."/>
            <person name="Kaster A.-K."/>
            <person name="Ovreas L."/>
            <person name="Rohde M."/>
            <person name="Galperin M.Y."/>
            <person name="Jogler C."/>
        </authorList>
    </citation>
    <scope>NUCLEOTIDE SEQUENCE [LARGE SCALE GENOMIC DNA]</scope>
    <source>
        <strain evidence="2 3">Pla163</strain>
    </source>
</reference>